<dbReference type="Proteomes" id="UP000887576">
    <property type="component" value="Unplaced"/>
</dbReference>
<sequence length="489" mass="55691">MGAYSDFLPDSEAPNYMHNRELLHYFESYADHYNLAKFIRFNHRVLNIERNLDYETTGKWKVTYLDGEQKEKSEVFDGVLLATGHHSVPNIPTPWSGQERFKGSISHSHDYHDFKGFEDKIVAVVGVGNSGGDIAVELSRVARQVYLVTRRGTWLRRRLVDGGYPVDFAGRSRLVETVTRKVFSLSTANKIQEKQSMQWFDHEIYGLKPKHSILAAHPTVNDELPNRLANGTVKIRPNIREFTETGIIFEDGSRVDQVDEVILSTGYSFDFPLVEKGKLVPVQKNVTDLFMNMYPPQLADHNSLIILGLIQPLGAIMPISELQARVFFDVLTGNSKLPAKDGMMKEIAKRRAMLRARYVDSPRHTIQVDHMPFLDELAELIGCKPSFSRIFFKDPALAWKILQIPAIACTYRILGPHPWDGARDAVFDLENRLLAGMSPTGKPIIVKKEKGFPWIKMTVLIVGTVFVVKKYETEIVHFVKPQINKFFAF</sequence>
<proteinExistence type="predicted"/>
<reference evidence="2" key="1">
    <citation type="submission" date="2022-11" db="UniProtKB">
        <authorList>
            <consortium name="WormBaseParasite"/>
        </authorList>
    </citation>
    <scope>IDENTIFICATION</scope>
</reference>
<evidence type="ECO:0000313" key="2">
    <source>
        <dbReference type="WBParaSite" id="JU765_v2.g6308.t1"/>
    </source>
</evidence>
<name>A0AC34REZ1_9BILA</name>
<organism evidence="1 2">
    <name type="scientific">Panagrolaimus sp. JU765</name>
    <dbReference type="NCBI Taxonomy" id="591449"/>
    <lineage>
        <taxon>Eukaryota</taxon>
        <taxon>Metazoa</taxon>
        <taxon>Ecdysozoa</taxon>
        <taxon>Nematoda</taxon>
        <taxon>Chromadorea</taxon>
        <taxon>Rhabditida</taxon>
        <taxon>Tylenchina</taxon>
        <taxon>Panagrolaimomorpha</taxon>
        <taxon>Panagrolaimoidea</taxon>
        <taxon>Panagrolaimidae</taxon>
        <taxon>Panagrolaimus</taxon>
    </lineage>
</organism>
<accession>A0AC34REZ1</accession>
<protein>
    <submittedName>
        <fullName evidence="2">Flavin-containing monooxygenase</fullName>
    </submittedName>
</protein>
<dbReference type="WBParaSite" id="JU765_v2.g6308.t1">
    <property type="protein sequence ID" value="JU765_v2.g6308.t1"/>
    <property type="gene ID" value="JU765_v2.g6308"/>
</dbReference>
<evidence type="ECO:0000313" key="1">
    <source>
        <dbReference type="Proteomes" id="UP000887576"/>
    </source>
</evidence>